<dbReference type="AlphaFoldDB" id="A0A538TM88"/>
<dbReference type="PANTHER" id="PTHR42850:SF2">
    <property type="entry name" value="BLL5683 PROTEIN"/>
    <property type="match status" value="1"/>
</dbReference>
<dbReference type="PANTHER" id="PTHR42850">
    <property type="entry name" value="METALLOPHOSPHOESTERASE"/>
    <property type="match status" value="1"/>
</dbReference>
<dbReference type="GO" id="GO:0005737">
    <property type="term" value="C:cytoplasm"/>
    <property type="evidence" value="ECO:0007669"/>
    <property type="project" value="TreeGrafter"/>
</dbReference>
<accession>A0A538TM88</accession>
<reference evidence="3 4" key="1">
    <citation type="journal article" date="2019" name="Nat. Microbiol.">
        <title>Mediterranean grassland soil C-N compound turnover is dependent on rainfall and depth, and is mediated by genomically divergent microorganisms.</title>
        <authorList>
            <person name="Diamond S."/>
            <person name="Andeer P.F."/>
            <person name="Li Z."/>
            <person name="Crits-Christoph A."/>
            <person name="Burstein D."/>
            <person name="Anantharaman K."/>
            <person name="Lane K.R."/>
            <person name="Thomas B.C."/>
            <person name="Pan C."/>
            <person name="Northen T.R."/>
            <person name="Banfield J.F."/>
        </authorList>
    </citation>
    <scope>NUCLEOTIDE SEQUENCE [LARGE SCALE GENOMIC DNA]</scope>
    <source>
        <strain evidence="3">WS_9</strain>
    </source>
</reference>
<evidence type="ECO:0000256" key="1">
    <source>
        <dbReference type="ARBA" id="ARBA00008950"/>
    </source>
</evidence>
<dbReference type="EMBL" id="VBOZ01000017">
    <property type="protein sequence ID" value="TMQ64728.1"/>
    <property type="molecule type" value="Genomic_DNA"/>
</dbReference>
<dbReference type="InterPro" id="IPR011152">
    <property type="entry name" value="Pesterase_MJ0912"/>
</dbReference>
<feature type="domain" description="Calcineurin-like phosphoesterase" evidence="2">
    <location>
        <begin position="1"/>
        <end position="201"/>
    </location>
</feature>
<comment type="similarity">
    <text evidence="1">Belongs to the metallophosphoesterase superfamily. YfcE family.</text>
</comment>
<dbReference type="SUPFAM" id="SSF56300">
    <property type="entry name" value="Metallo-dependent phosphatases"/>
    <property type="match status" value="1"/>
</dbReference>
<comment type="caution">
    <text evidence="3">The sequence shown here is derived from an EMBL/GenBank/DDBJ whole genome shotgun (WGS) entry which is preliminary data.</text>
</comment>
<dbReference type="Proteomes" id="UP000317691">
    <property type="component" value="Unassembled WGS sequence"/>
</dbReference>
<evidence type="ECO:0000313" key="3">
    <source>
        <dbReference type="EMBL" id="TMQ64728.1"/>
    </source>
</evidence>
<dbReference type="InterPro" id="IPR024654">
    <property type="entry name" value="Calcineurin-like_PHP_lpxH"/>
</dbReference>
<evidence type="ECO:0000313" key="4">
    <source>
        <dbReference type="Proteomes" id="UP000317691"/>
    </source>
</evidence>
<sequence length="241" mass="26539">MTTALISDIHGNLEALDAVLAEIEARRPRRVFCLGDVVGYGASPNECLAKVRKHCELVLLGNHDAAASGGPEAARFNIYARVAAEWTAKTLTRENREYLQRLPLTSPQGSAFLVHASPACPRDWEYLLDRFDAEPQFHYFNEPVCFIGHTHQPAVYMADPSGCKSLPLSDVTLEPDRRYIINVGSVGQPRDHDPRACFVIHHEAAGGIEFVRVPYDIEGAQAKIRAAQLPEVLAARLATGE</sequence>
<dbReference type="GO" id="GO:0016791">
    <property type="term" value="F:phosphatase activity"/>
    <property type="evidence" value="ECO:0007669"/>
    <property type="project" value="TreeGrafter"/>
</dbReference>
<dbReference type="PIRSF" id="PIRSF000883">
    <property type="entry name" value="Pesterase_MJ0912"/>
    <property type="match status" value="1"/>
</dbReference>
<name>A0A538TM88_UNCEI</name>
<dbReference type="Pfam" id="PF12850">
    <property type="entry name" value="Metallophos_2"/>
    <property type="match status" value="1"/>
</dbReference>
<protein>
    <submittedName>
        <fullName evidence="3">Metallophosphoesterase</fullName>
    </submittedName>
</protein>
<dbReference type="InterPro" id="IPR029052">
    <property type="entry name" value="Metallo-depent_PP-like"/>
</dbReference>
<gene>
    <name evidence="3" type="ORF">E6K79_06750</name>
</gene>
<evidence type="ECO:0000259" key="2">
    <source>
        <dbReference type="Pfam" id="PF12850"/>
    </source>
</evidence>
<organism evidence="3 4">
    <name type="scientific">Eiseniibacteriota bacterium</name>
    <dbReference type="NCBI Taxonomy" id="2212470"/>
    <lineage>
        <taxon>Bacteria</taxon>
        <taxon>Candidatus Eiseniibacteriota</taxon>
    </lineage>
</organism>
<dbReference type="InterPro" id="IPR050126">
    <property type="entry name" value="Ap4A_hydrolase"/>
</dbReference>
<dbReference type="Gene3D" id="3.60.21.10">
    <property type="match status" value="1"/>
</dbReference>
<dbReference type="CDD" id="cd00838">
    <property type="entry name" value="MPP_superfamily"/>
    <property type="match status" value="1"/>
</dbReference>
<proteinExistence type="inferred from homology"/>